<keyword evidence="3 6" id="KW-0812">Transmembrane</keyword>
<comment type="subcellular location">
    <subcellularLocation>
        <location evidence="1">Membrane</location>
        <topology evidence="1">Multi-pass membrane protein</topology>
    </subcellularLocation>
</comment>
<dbReference type="AlphaFoldDB" id="A0A6I4U866"/>
<evidence type="ECO:0000256" key="6">
    <source>
        <dbReference type="SAM" id="Phobius"/>
    </source>
</evidence>
<feature type="transmembrane region" description="Helical" evidence="6">
    <location>
        <begin position="109"/>
        <end position="126"/>
    </location>
</feature>
<feature type="transmembrane region" description="Helical" evidence="6">
    <location>
        <begin position="81"/>
        <end position="103"/>
    </location>
</feature>
<dbReference type="GO" id="GO:0005886">
    <property type="term" value="C:plasma membrane"/>
    <property type="evidence" value="ECO:0007669"/>
    <property type="project" value="TreeGrafter"/>
</dbReference>
<dbReference type="Pfam" id="PF04138">
    <property type="entry name" value="GtrA_DPMS_TM"/>
    <property type="match status" value="1"/>
</dbReference>
<accession>A0A6I4U866</accession>
<evidence type="ECO:0000256" key="4">
    <source>
        <dbReference type="ARBA" id="ARBA00022989"/>
    </source>
</evidence>
<feature type="domain" description="GtrA/DPMS transmembrane" evidence="7">
    <location>
        <begin position="15"/>
        <end position="132"/>
    </location>
</feature>
<comment type="similarity">
    <text evidence="2">Belongs to the GtrA family.</text>
</comment>
<evidence type="ECO:0000256" key="3">
    <source>
        <dbReference type="ARBA" id="ARBA00022692"/>
    </source>
</evidence>
<evidence type="ECO:0000256" key="1">
    <source>
        <dbReference type="ARBA" id="ARBA00004141"/>
    </source>
</evidence>
<proteinExistence type="inferred from homology"/>
<dbReference type="EMBL" id="WTYR01000001">
    <property type="protein sequence ID" value="MXP10652.1"/>
    <property type="molecule type" value="Genomic_DNA"/>
</dbReference>
<organism evidence="8 9">
    <name type="scientific">Alteriqipengyuania halimionae</name>
    <dbReference type="NCBI Taxonomy" id="1926630"/>
    <lineage>
        <taxon>Bacteria</taxon>
        <taxon>Pseudomonadati</taxon>
        <taxon>Pseudomonadota</taxon>
        <taxon>Alphaproteobacteria</taxon>
        <taxon>Sphingomonadales</taxon>
        <taxon>Erythrobacteraceae</taxon>
        <taxon>Alteriqipengyuania</taxon>
    </lineage>
</organism>
<dbReference type="InterPro" id="IPR007267">
    <property type="entry name" value="GtrA_DPMS_TM"/>
</dbReference>
<comment type="caution">
    <text evidence="8">The sequence shown here is derived from an EMBL/GenBank/DDBJ whole genome shotgun (WGS) entry which is preliminary data.</text>
</comment>
<keyword evidence="5 6" id="KW-0472">Membrane</keyword>
<dbReference type="OrthoDB" id="7427719at2"/>
<sequence>MRAVRTHVIDIRIVRYIAASVGALAVDMGLFLGLLAVAMPAAAAASLSYCAGIVAHWLFSSRAVFQDRVANSARGRHVQKALFVGSALVGLALTTGIVGLFDFLGSDPLFGKLVAVAASFVVTWLIRSRVVFRAEG</sequence>
<reference evidence="8 9" key="1">
    <citation type="submission" date="2019-12" db="EMBL/GenBank/DDBJ databases">
        <title>Genomic-based taxomic classification of the family Erythrobacteraceae.</title>
        <authorList>
            <person name="Xu L."/>
        </authorList>
    </citation>
    <scope>NUCLEOTIDE SEQUENCE [LARGE SCALE GENOMIC DNA]</scope>
    <source>
        <strain evidence="8 9">LMG 29519</strain>
    </source>
</reference>
<evidence type="ECO:0000313" key="9">
    <source>
        <dbReference type="Proteomes" id="UP000429229"/>
    </source>
</evidence>
<name>A0A6I4U866_9SPHN</name>
<keyword evidence="4 6" id="KW-1133">Transmembrane helix</keyword>
<dbReference type="Proteomes" id="UP000429229">
    <property type="component" value="Unassembled WGS sequence"/>
</dbReference>
<keyword evidence="9" id="KW-1185">Reference proteome</keyword>
<gene>
    <name evidence="8" type="ORF">GRI68_10735</name>
</gene>
<dbReference type="RefSeq" id="WP_160617231.1">
    <property type="nucleotide sequence ID" value="NZ_WTYR01000001.1"/>
</dbReference>
<evidence type="ECO:0000259" key="7">
    <source>
        <dbReference type="Pfam" id="PF04138"/>
    </source>
</evidence>
<feature type="transmembrane region" description="Helical" evidence="6">
    <location>
        <begin position="12"/>
        <end position="35"/>
    </location>
</feature>
<dbReference type="InterPro" id="IPR051401">
    <property type="entry name" value="GtrA_CellWall_Glycosyl"/>
</dbReference>
<protein>
    <submittedName>
        <fullName evidence="8">GtrA family protein</fullName>
    </submittedName>
</protein>
<evidence type="ECO:0000256" key="5">
    <source>
        <dbReference type="ARBA" id="ARBA00023136"/>
    </source>
</evidence>
<dbReference type="PANTHER" id="PTHR38459:SF1">
    <property type="entry name" value="PROPHAGE BACTOPRENOL-LINKED GLUCOSE TRANSLOCASE HOMOLOG"/>
    <property type="match status" value="1"/>
</dbReference>
<evidence type="ECO:0000313" key="8">
    <source>
        <dbReference type="EMBL" id="MXP10652.1"/>
    </source>
</evidence>
<dbReference type="PANTHER" id="PTHR38459">
    <property type="entry name" value="PROPHAGE BACTOPRENOL-LINKED GLUCOSE TRANSLOCASE HOMOLOG"/>
    <property type="match status" value="1"/>
</dbReference>
<evidence type="ECO:0000256" key="2">
    <source>
        <dbReference type="ARBA" id="ARBA00009399"/>
    </source>
</evidence>
<feature type="transmembrane region" description="Helical" evidence="6">
    <location>
        <begin position="41"/>
        <end position="60"/>
    </location>
</feature>
<dbReference type="GO" id="GO:0000271">
    <property type="term" value="P:polysaccharide biosynthetic process"/>
    <property type="evidence" value="ECO:0007669"/>
    <property type="project" value="InterPro"/>
</dbReference>